<accession>A0A2J6SFX8</accession>
<dbReference type="AlphaFoldDB" id="A0A2J6SFX8"/>
<feature type="non-terminal residue" evidence="1">
    <location>
        <position position="1"/>
    </location>
</feature>
<dbReference type="GeneID" id="36581595"/>
<organism evidence="1 2">
    <name type="scientific">Hyaloscypha bicolor E</name>
    <dbReference type="NCBI Taxonomy" id="1095630"/>
    <lineage>
        <taxon>Eukaryota</taxon>
        <taxon>Fungi</taxon>
        <taxon>Dikarya</taxon>
        <taxon>Ascomycota</taxon>
        <taxon>Pezizomycotina</taxon>
        <taxon>Leotiomycetes</taxon>
        <taxon>Helotiales</taxon>
        <taxon>Hyaloscyphaceae</taxon>
        <taxon>Hyaloscypha</taxon>
        <taxon>Hyaloscypha bicolor</taxon>
    </lineage>
</organism>
<keyword evidence="2" id="KW-1185">Reference proteome</keyword>
<sequence>FKDQLENAPGIVDIVALHGLSGHYRQTWTSTVTGANWLEHEGFLPNQIPNARIMSYGHNS</sequence>
<evidence type="ECO:0000313" key="1">
    <source>
        <dbReference type="EMBL" id="PMD49675.1"/>
    </source>
</evidence>
<evidence type="ECO:0000313" key="2">
    <source>
        <dbReference type="Proteomes" id="UP000235371"/>
    </source>
</evidence>
<dbReference type="OrthoDB" id="5086500at2759"/>
<protein>
    <submittedName>
        <fullName evidence="1">Uncharacterized protein</fullName>
    </submittedName>
</protein>
<dbReference type="InParanoid" id="A0A2J6SFX8"/>
<dbReference type="Proteomes" id="UP000235371">
    <property type="component" value="Unassembled WGS sequence"/>
</dbReference>
<name>A0A2J6SFX8_9HELO</name>
<dbReference type="RefSeq" id="XP_024726579.1">
    <property type="nucleotide sequence ID" value="XM_024873515.1"/>
</dbReference>
<feature type="non-terminal residue" evidence="1">
    <location>
        <position position="60"/>
    </location>
</feature>
<reference evidence="1 2" key="1">
    <citation type="submission" date="2016-04" db="EMBL/GenBank/DDBJ databases">
        <title>A degradative enzymes factory behind the ericoid mycorrhizal symbiosis.</title>
        <authorList>
            <consortium name="DOE Joint Genome Institute"/>
            <person name="Martino E."/>
            <person name="Morin E."/>
            <person name="Grelet G."/>
            <person name="Kuo A."/>
            <person name="Kohler A."/>
            <person name="Daghino S."/>
            <person name="Barry K."/>
            <person name="Choi C."/>
            <person name="Cichocki N."/>
            <person name="Clum A."/>
            <person name="Copeland A."/>
            <person name="Hainaut M."/>
            <person name="Haridas S."/>
            <person name="Labutti K."/>
            <person name="Lindquist E."/>
            <person name="Lipzen A."/>
            <person name="Khouja H.-R."/>
            <person name="Murat C."/>
            <person name="Ohm R."/>
            <person name="Olson A."/>
            <person name="Spatafora J."/>
            <person name="Veneault-Fourrey C."/>
            <person name="Henrissat B."/>
            <person name="Grigoriev I."/>
            <person name="Martin F."/>
            <person name="Perotto S."/>
        </authorList>
    </citation>
    <scope>NUCLEOTIDE SEQUENCE [LARGE SCALE GENOMIC DNA]</scope>
    <source>
        <strain evidence="1 2">E</strain>
    </source>
</reference>
<gene>
    <name evidence="1" type="ORF">K444DRAFT_513499</name>
</gene>
<proteinExistence type="predicted"/>
<dbReference type="EMBL" id="KZ613919">
    <property type="protein sequence ID" value="PMD49675.1"/>
    <property type="molecule type" value="Genomic_DNA"/>
</dbReference>